<keyword evidence="2" id="KW-1133">Transmembrane helix</keyword>
<reference evidence="3 4" key="1">
    <citation type="journal article" date="2019" name="Sci. Rep.">
        <title>Comparative genomics of chytrid fungi reveal insights into the obligate biotrophic and pathogenic lifestyle of Synchytrium endobioticum.</title>
        <authorList>
            <person name="van de Vossenberg B.T.L.H."/>
            <person name="Warris S."/>
            <person name="Nguyen H.D.T."/>
            <person name="van Gent-Pelzer M.P.E."/>
            <person name="Joly D.L."/>
            <person name="van de Geest H.C."/>
            <person name="Bonants P.J.M."/>
            <person name="Smith D.S."/>
            <person name="Levesque C.A."/>
            <person name="van der Lee T.A.J."/>
        </authorList>
    </citation>
    <scope>NUCLEOTIDE SEQUENCE [LARGE SCALE GENOMIC DNA]</scope>
    <source>
        <strain evidence="3 4">LEV6574</strain>
    </source>
</reference>
<feature type="transmembrane region" description="Helical" evidence="2">
    <location>
        <begin position="34"/>
        <end position="53"/>
    </location>
</feature>
<accession>A0A507BQ11</accession>
<keyword evidence="2" id="KW-0472">Membrane</keyword>
<gene>
    <name evidence="3" type="ORF">SeLEV6574_g08543</name>
</gene>
<feature type="compositionally biased region" description="Polar residues" evidence="1">
    <location>
        <begin position="159"/>
        <end position="170"/>
    </location>
</feature>
<organism evidence="3 4">
    <name type="scientific">Synchytrium endobioticum</name>
    <dbReference type="NCBI Taxonomy" id="286115"/>
    <lineage>
        <taxon>Eukaryota</taxon>
        <taxon>Fungi</taxon>
        <taxon>Fungi incertae sedis</taxon>
        <taxon>Chytridiomycota</taxon>
        <taxon>Chytridiomycota incertae sedis</taxon>
        <taxon>Chytridiomycetes</taxon>
        <taxon>Synchytriales</taxon>
        <taxon>Synchytriaceae</taxon>
        <taxon>Synchytrium</taxon>
    </lineage>
</organism>
<sequence length="209" mass="22908">MSDEEAGRAVLRQRIATYQPTLQEVQIIRSSNTAYLSLYSFGILTGVSAGFLINKRRGVAWNSTHGVMMIFGTGLVGEFVGRKLAQQRAARVLALQLPVDSKLRQLLEQGRGLNIPRASLESTGDPVPDDTQGYGMISPQSQFTPQMRTLPSPREDISGQASPLERQSGSAWDRIRKQSDRATSIRRTDAAPGPTHDDGTYDDADSSWS</sequence>
<evidence type="ECO:0000256" key="2">
    <source>
        <dbReference type="SAM" id="Phobius"/>
    </source>
</evidence>
<evidence type="ECO:0000313" key="4">
    <source>
        <dbReference type="Proteomes" id="UP000320475"/>
    </source>
</evidence>
<proteinExistence type="predicted"/>
<feature type="non-terminal residue" evidence="3">
    <location>
        <position position="209"/>
    </location>
</feature>
<feature type="region of interest" description="Disordered" evidence="1">
    <location>
        <begin position="116"/>
        <end position="209"/>
    </location>
</feature>
<dbReference type="AlphaFoldDB" id="A0A507BQ11"/>
<evidence type="ECO:0000313" key="3">
    <source>
        <dbReference type="EMBL" id="TPX31377.1"/>
    </source>
</evidence>
<feature type="compositionally biased region" description="Acidic residues" evidence="1">
    <location>
        <begin position="200"/>
        <end position="209"/>
    </location>
</feature>
<dbReference type="VEuPathDB" id="FungiDB:SeMB42_g06279"/>
<name>A0A507BQ11_9FUNG</name>
<keyword evidence="2" id="KW-0812">Transmembrane</keyword>
<feature type="compositionally biased region" description="Polar residues" evidence="1">
    <location>
        <begin position="138"/>
        <end position="149"/>
    </location>
</feature>
<dbReference type="Proteomes" id="UP000320475">
    <property type="component" value="Unassembled WGS sequence"/>
</dbReference>
<dbReference type="EMBL" id="QEAM01001062">
    <property type="protein sequence ID" value="TPX31377.1"/>
    <property type="molecule type" value="Genomic_DNA"/>
</dbReference>
<feature type="transmembrane region" description="Helical" evidence="2">
    <location>
        <begin position="59"/>
        <end position="81"/>
    </location>
</feature>
<protein>
    <submittedName>
        <fullName evidence="3">Uncharacterized protein</fullName>
    </submittedName>
</protein>
<evidence type="ECO:0000256" key="1">
    <source>
        <dbReference type="SAM" id="MobiDB-lite"/>
    </source>
</evidence>
<comment type="caution">
    <text evidence="3">The sequence shown here is derived from an EMBL/GenBank/DDBJ whole genome shotgun (WGS) entry which is preliminary data.</text>
</comment>